<protein>
    <submittedName>
        <fullName evidence="1">Uncharacterized protein</fullName>
    </submittedName>
</protein>
<proteinExistence type="predicted"/>
<sequence>MTTTPPFPLTHPSTRLHFSSIRLICRRLRQSPPFSRRRASWFQFPRLHSAHHPLLCLFLDSMASLRLLIPSHRSLLLLKASARLLSLHMLPLPHRVSCWLVSGTLPCITGPQCPQGPAVYRDMAHSHCCPEDCAISTTTTTPVARLLSPTPIATVSSS</sequence>
<name>A0ABR1NA91_9PEZI</name>
<dbReference type="Proteomes" id="UP001367316">
    <property type="component" value="Unassembled WGS sequence"/>
</dbReference>
<keyword evidence="2" id="KW-1185">Reference proteome</keyword>
<dbReference type="EMBL" id="JBBPBF010000011">
    <property type="protein sequence ID" value="KAK7612109.1"/>
    <property type="molecule type" value="Genomic_DNA"/>
</dbReference>
<gene>
    <name evidence="1" type="ORF">JOL62DRAFT_34582</name>
</gene>
<accession>A0ABR1NA91</accession>
<comment type="caution">
    <text evidence="1">The sequence shown here is derived from an EMBL/GenBank/DDBJ whole genome shotgun (WGS) entry which is preliminary data.</text>
</comment>
<reference evidence="1 2" key="1">
    <citation type="submission" date="2024-04" db="EMBL/GenBank/DDBJ databases">
        <title>Phyllosticta paracitricarpa is synonymous to the EU quarantine fungus P. citricarpa based on phylogenomic analyses.</title>
        <authorList>
            <consortium name="Lawrence Berkeley National Laboratory"/>
            <person name="Van ingen-buijs V.A."/>
            <person name="Van westerhoven A.C."/>
            <person name="Haridas S."/>
            <person name="Skiadas P."/>
            <person name="Martin F."/>
            <person name="Groenewald J.Z."/>
            <person name="Crous P.W."/>
            <person name="Seidl M.F."/>
        </authorList>
    </citation>
    <scope>NUCLEOTIDE SEQUENCE [LARGE SCALE GENOMIC DNA]</scope>
    <source>
        <strain evidence="1 2">CBS 141358</strain>
    </source>
</reference>
<organism evidence="1 2">
    <name type="scientific">Phyllosticta paracitricarpa</name>
    <dbReference type="NCBI Taxonomy" id="2016321"/>
    <lineage>
        <taxon>Eukaryota</taxon>
        <taxon>Fungi</taxon>
        <taxon>Dikarya</taxon>
        <taxon>Ascomycota</taxon>
        <taxon>Pezizomycotina</taxon>
        <taxon>Dothideomycetes</taxon>
        <taxon>Dothideomycetes incertae sedis</taxon>
        <taxon>Botryosphaeriales</taxon>
        <taxon>Phyllostictaceae</taxon>
        <taxon>Phyllosticta</taxon>
    </lineage>
</organism>
<evidence type="ECO:0000313" key="2">
    <source>
        <dbReference type="Proteomes" id="UP001367316"/>
    </source>
</evidence>
<evidence type="ECO:0000313" key="1">
    <source>
        <dbReference type="EMBL" id="KAK7612109.1"/>
    </source>
</evidence>